<keyword evidence="2" id="KW-1185">Reference proteome</keyword>
<proteinExistence type="predicted"/>
<gene>
    <name evidence="1" type="ORF">MLD38_005758</name>
</gene>
<accession>A0ACB9RLV9</accession>
<name>A0ACB9RLV9_9MYRT</name>
<reference evidence="2" key="1">
    <citation type="journal article" date="2023" name="Front. Plant Sci.">
        <title>Chromosomal-level genome assembly of Melastoma candidum provides insights into trichome evolution.</title>
        <authorList>
            <person name="Zhong Y."/>
            <person name="Wu W."/>
            <person name="Sun C."/>
            <person name="Zou P."/>
            <person name="Liu Y."/>
            <person name="Dai S."/>
            <person name="Zhou R."/>
        </authorList>
    </citation>
    <scope>NUCLEOTIDE SEQUENCE [LARGE SCALE GENOMIC DNA]</scope>
</reference>
<organism evidence="1 2">
    <name type="scientific">Melastoma candidum</name>
    <dbReference type="NCBI Taxonomy" id="119954"/>
    <lineage>
        <taxon>Eukaryota</taxon>
        <taxon>Viridiplantae</taxon>
        <taxon>Streptophyta</taxon>
        <taxon>Embryophyta</taxon>
        <taxon>Tracheophyta</taxon>
        <taxon>Spermatophyta</taxon>
        <taxon>Magnoliopsida</taxon>
        <taxon>eudicotyledons</taxon>
        <taxon>Gunneridae</taxon>
        <taxon>Pentapetalae</taxon>
        <taxon>rosids</taxon>
        <taxon>malvids</taxon>
        <taxon>Myrtales</taxon>
        <taxon>Melastomataceae</taxon>
        <taxon>Melastomatoideae</taxon>
        <taxon>Melastomateae</taxon>
        <taxon>Melastoma</taxon>
    </lineage>
</organism>
<comment type="caution">
    <text evidence="1">The sequence shown here is derived from an EMBL/GenBank/DDBJ whole genome shotgun (WGS) entry which is preliminary data.</text>
</comment>
<evidence type="ECO:0000313" key="1">
    <source>
        <dbReference type="EMBL" id="KAI4379463.1"/>
    </source>
</evidence>
<sequence>MSQFLLLMEVSFSLIMIVLVCSDVVLAMAGESEGVFDVRESGAVGDGITDDTEAFLEAWEAACGQECVSSTLVVPDNSSFLVGQIIFKGPCKASQITFQVLGEIVAPASPLYWEGLDPSSWIVFRAVNRLHVTGTGLINGGGTGWWDQSCRYHPELKGCTVLAPTAMKFISCASGSLTKVRFVNSSQTHVLIMGCWLFYVDSLMIKAPGNSPNTDGIHIQSSQYVTISHVAISTGDDCISIGDHTSNIYVFSATCGPGHGISIGSLGRGGNFVQVQNIFVAGVLFRNTTNGARIKTWQVGKGYVRNVLFEHLHFDSVRNPVIIDQNYCFTRGACPEIPHSGVQISNVAYINLFGTSQTEIAINLNCSRTVACTGIMLGSIYLTSASPGKQANSSCTNAYGNTIGRVHPPSCLIS</sequence>
<protein>
    <submittedName>
        <fullName evidence="1">Uncharacterized protein</fullName>
    </submittedName>
</protein>
<dbReference type="EMBL" id="CM042882">
    <property type="protein sequence ID" value="KAI4379463.1"/>
    <property type="molecule type" value="Genomic_DNA"/>
</dbReference>
<evidence type="ECO:0000313" key="2">
    <source>
        <dbReference type="Proteomes" id="UP001057402"/>
    </source>
</evidence>
<dbReference type="Proteomes" id="UP001057402">
    <property type="component" value="Chromosome 3"/>
</dbReference>